<reference evidence="1 2" key="1">
    <citation type="submission" date="2020-07" db="EMBL/GenBank/DDBJ databases">
        <title>Characterization and genome sequencing of isolate MD1, a novel member within the family Lachnospiraceae.</title>
        <authorList>
            <person name="Rettenmaier R."/>
            <person name="Di Bello L."/>
            <person name="Zinser C."/>
            <person name="Scheitz K."/>
            <person name="Liebl W."/>
            <person name="Zverlov V."/>
        </authorList>
    </citation>
    <scope>NUCLEOTIDE SEQUENCE [LARGE SCALE GENOMIC DNA]</scope>
    <source>
        <strain evidence="1 2">MD1</strain>
    </source>
</reference>
<dbReference type="NCBIfam" id="TIGR02436">
    <property type="entry name" value="four helix bundle protein"/>
    <property type="match status" value="1"/>
</dbReference>
<keyword evidence="2" id="KW-1185">Reference proteome</keyword>
<evidence type="ECO:0000313" key="2">
    <source>
        <dbReference type="Proteomes" id="UP000574276"/>
    </source>
</evidence>
<comment type="caution">
    <text evidence="1">The sequence shown here is derived from an EMBL/GenBank/DDBJ whole genome shotgun (WGS) entry which is preliminary data.</text>
</comment>
<evidence type="ECO:0000313" key="1">
    <source>
        <dbReference type="EMBL" id="MBB2183231.1"/>
    </source>
</evidence>
<name>A0A839K3H1_9FIRM</name>
<gene>
    <name evidence="1" type="ORF">H0486_10105</name>
</gene>
<protein>
    <submittedName>
        <fullName evidence="1">Four helix bundle protein</fullName>
    </submittedName>
</protein>
<dbReference type="SUPFAM" id="SSF158446">
    <property type="entry name" value="IVS-encoded protein-like"/>
    <property type="match status" value="1"/>
</dbReference>
<dbReference type="InterPro" id="IPR036583">
    <property type="entry name" value="23S_rRNA_IVS_sf"/>
</dbReference>
<proteinExistence type="predicted"/>
<dbReference type="AlphaFoldDB" id="A0A839K3H1"/>
<dbReference type="EMBL" id="JACEGA010000001">
    <property type="protein sequence ID" value="MBB2183231.1"/>
    <property type="molecule type" value="Genomic_DNA"/>
</dbReference>
<accession>A0A839K3H1</accession>
<dbReference type="Proteomes" id="UP000574276">
    <property type="component" value="Unassembled WGS sequence"/>
</dbReference>
<dbReference type="RefSeq" id="WP_228352908.1">
    <property type="nucleotide sequence ID" value="NZ_JACEGA010000001.1"/>
</dbReference>
<dbReference type="Gene3D" id="1.20.1440.60">
    <property type="entry name" value="23S rRNA-intervening sequence"/>
    <property type="match status" value="1"/>
</dbReference>
<sequence>MNQLLENSFDFSIRAMELIRYLNEEKKTFLLRERFLVCATGIGISLRLTKVKNDKSFEEALAYAVETEYLLEIMVKIGCLEKKQSQPIVDDCRALKYAISELVQKEK</sequence>
<organism evidence="1 2">
    <name type="scientific">Variimorphobacter saccharofermentans</name>
    <dbReference type="NCBI Taxonomy" id="2755051"/>
    <lineage>
        <taxon>Bacteria</taxon>
        <taxon>Bacillati</taxon>
        <taxon>Bacillota</taxon>
        <taxon>Clostridia</taxon>
        <taxon>Lachnospirales</taxon>
        <taxon>Lachnospiraceae</taxon>
        <taxon>Variimorphobacter</taxon>
    </lineage>
</organism>
<dbReference type="InterPro" id="IPR012657">
    <property type="entry name" value="23S_rRNA-intervening_sequence"/>
</dbReference>